<evidence type="ECO:0000256" key="8">
    <source>
        <dbReference type="ARBA" id="ARBA00022777"/>
    </source>
</evidence>
<dbReference type="InterPro" id="IPR017441">
    <property type="entry name" value="Protein_kinase_ATP_BS"/>
</dbReference>
<evidence type="ECO:0000256" key="2">
    <source>
        <dbReference type="ARBA" id="ARBA00022527"/>
    </source>
</evidence>
<evidence type="ECO:0000256" key="7">
    <source>
        <dbReference type="ARBA" id="ARBA00022741"/>
    </source>
</evidence>
<keyword evidence="10 16" id="KW-1133">Transmembrane helix</keyword>
<evidence type="ECO:0000256" key="13">
    <source>
        <dbReference type="ARBA" id="ARBA00023170"/>
    </source>
</evidence>
<keyword evidence="7 15" id="KW-0547">Nucleotide-binding</keyword>
<feature type="binding site" evidence="15">
    <location>
        <position position="277"/>
    </location>
    <ligand>
        <name>ATP</name>
        <dbReference type="ChEBI" id="CHEBI:30616"/>
    </ligand>
</feature>
<proteinExistence type="predicted"/>
<dbReference type="AlphaFoldDB" id="A0ABC9G2J0"/>
<dbReference type="InterPro" id="IPR002902">
    <property type="entry name" value="GNK2"/>
</dbReference>
<dbReference type="Gene3D" id="1.10.510.10">
    <property type="entry name" value="Transferase(Phosphotransferase) domain 1"/>
    <property type="match status" value="1"/>
</dbReference>
<dbReference type="PROSITE" id="PS50011">
    <property type="entry name" value="PROTEIN_KINASE_DOM"/>
    <property type="match status" value="1"/>
</dbReference>
<evidence type="ECO:0000313" key="20">
    <source>
        <dbReference type="Proteomes" id="UP001497457"/>
    </source>
</evidence>
<keyword evidence="9 15" id="KW-0067">ATP-binding</keyword>
<evidence type="ECO:0000256" key="1">
    <source>
        <dbReference type="ARBA" id="ARBA00004167"/>
    </source>
</evidence>
<dbReference type="InterPro" id="IPR038408">
    <property type="entry name" value="GNK2_sf"/>
</dbReference>
<dbReference type="InterPro" id="IPR000719">
    <property type="entry name" value="Prot_kinase_dom"/>
</dbReference>
<dbReference type="Gene3D" id="3.30.200.20">
    <property type="entry name" value="Phosphorylase Kinase, domain 1"/>
    <property type="match status" value="1"/>
</dbReference>
<keyword evidence="20" id="KW-1185">Reference proteome</keyword>
<gene>
    <name evidence="19" type="ORF">URODEC1_LOCUS111449</name>
</gene>
<dbReference type="SUPFAM" id="SSF56112">
    <property type="entry name" value="Protein kinase-like (PK-like)"/>
    <property type="match status" value="1"/>
</dbReference>
<evidence type="ECO:0000256" key="14">
    <source>
        <dbReference type="ARBA" id="ARBA00023180"/>
    </source>
</evidence>
<dbReference type="Gene3D" id="3.30.430.20">
    <property type="entry name" value="Gnk2 domain, C-X8-C-X2-C motif"/>
    <property type="match status" value="1"/>
</dbReference>
<name>A0ABC9G2J0_9POAL</name>
<dbReference type="PROSITE" id="PS00107">
    <property type="entry name" value="PROTEIN_KINASE_ATP"/>
    <property type="match status" value="1"/>
</dbReference>
<dbReference type="InterPro" id="IPR008271">
    <property type="entry name" value="Ser/Thr_kinase_AS"/>
</dbReference>
<keyword evidence="5" id="KW-0732">Signal</keyword>
<feature type="transmembrane region" description="Helical" evidence="16">
    <location>
        <begin position="175"/>
        <end position="195"/>
    </location>
</feature>
<dbReference type="InterPro" id="IPR001245">
    <property type="entry name" value="Ser-Thr/Tyr_kinase_cat_dom"/>
</dbReference>
<evidence type="ECO:0000256" key="16">
    <source>
        <dbReference type="SAM" id="Phobius"/>
    </source>
</evidence>
<keyword evidence="6" id="KW-0677">Repeat</keyword>
<evidence type="ECO:0000256" key="5">
    <source>
        <dbReference type="ARBA" id="ARBA00022729"/>
    </source>
</evidence>
<keyword evidence="13" id="KW-0675">Receptor</keyword>
<dbReference type="InterPro" id="IPR011009">
    <property type="entry name" value="Kinase-like_dom_sf"/>
</dbReference>
<dbReference type="PANTHER" id="PTHR27002:SF926">
    <property type="entry name" value="OS07G0535800 PROTEIN"/>
    <property type="match status" value="1"/>
</dbReference>
<keyword evidence="14" id="KW-0325">Glycoprotein</keyword>
<dbReference type="Proteomes" id="UP001497457">
    <property type="component" value="Chromosome 8b"/>
</dbReference>
<evidence type="ECO:0000256" key="4">
    <source>
        <dbReference type="ARBA" id="ARBA00022692"/>
    </source>
</evidence>
<evidence type="ECO:0000256" key="9">
    <source>
        <dbReference type="ARBA" id="ARBA00022840"/>
    </source>
</evidence>
<evidence type="ECO:0000259" key="18">
    <source>
        <dbReference type="PROSITE" id="PS51473"/>
    </source>
</evidence>
<dbReference type="EMBL" id="OZ075118">
    <property type="protein sequence ID" value="CAL5086160.1"/>
    <property type="molecule type" value="Genomic_DNA"/>
</dbReference>
<evidence type="ECO:0000259" key="17">
    <source>
        <dbReference type="PROSITE" id="PS50011"/>
    </source>
</evidence>
<organism evidence="19 20">
    <name type="scientific">Urochloa decumbens</name>
    <dbReference type="NCBI Taxonomy" id="240449"/>
    <lineage>
        <taxon>Eukaryota</taxon>
        <taxon>Viridiplantae</taxon>
        <taxon>Streptophyta</taxon>
        <taxon>Embryophyta</taxon>
        <taxon>Tracheophyta</taxon>
        <taxon>Spermatophyta</taxon>
        <taxon>Magnoliopsida</taxon>
        <taxon>Liliopsida</taxon>
        <taxon>Poales</taxon>
        <taxon>Poaceae</taxon>
        <taxon>PACMAD clade</taxon>
        <taxon>Panicoideae</taxon>
        <taxon>Panicodae</taxon>
        <taxon>Paniceae</taxon>
        <taxon>Melinidinae</taxon>
        <taxon>Urochloa</taxon>
    </lineage>
</organism>
<accession>A0ABC9G2J0</accession>
<dbReference type="GO" id="GO:0004674">
    <property type="term" value="F:protein serine/threonine kinase activity"/>
    <property type="evidence" value="ECO:0007669"/>
    <property type="project" value="UniProtKB-KW"/>
</dbReference>
<comment type="subcellular location">
    <subcellularLocation>
        <location evidence="1">Membrane</location>
        <topology evidence="1">Single-pass membrane protein</topology>
    </subcellularLocation>
</comment>
<dbReference type="CDD" id="cd23509">
    <property type="entry name" value="Gnk2-like"/>
    <property type="match status" value="1"/>
</dbReference>
<evidence type="ECO:0000313" key="19">
    <source>
        <dbReference type="EMBL" id="CAL5086160.1"/>
    </source>
</evidence>
<feature type="domain" description="Gnk2-homologous" evidence="18">
    <location>
        <begin position="36"/>
        <end position="144"/>
    </location>
</feature>
<dbReference type="Pfam" id="PF01657">
    <property type="entry name" value="Stress-antifung"/>
    <property type="match status" value="1"/>
</dbReference>
<sequence length="566" mass="63531">MQTCLYDKDATVFIDICVLRYSNEDIVASASIDGFDEFNAYTRNHTVPAPSEEFDAGVEMLLQAVINYTATSRSRYGTGVQVLGTNGNRRPTYALAQCQPTMAPQECSSCLSYLYQRMPVSFNGKRDGRMRLWRCLLEFDDYPFFTGDPIIRTPPPETLEIRSGRRKRHKKVDTVVIVAVAVTVFTVTLAVFLVIRTRRKRARMQLHGQAQSQNSSKTEAALKLWRTEESSTEFTLYEFSELVAATASFLNENLLGSGGFGSVYKGKLRSGAEIAVKRLSSRSNQGLEQFKTEVQLLVKLQHTNLVRLVGCCVNEEEKLLVYEYMPNGSLDQFIFDQQGPLLDWNQRLRIMEGIAEGILYLHKYSRVRVIHRDLKSSNVLLDKDFNPKISDFGLARIFRSNMMESNSKRIAGTYAYMAPEYASKGTFSVKTDVCSFGVLMLEIVSGKRNSSSDHNMLEHAWQLWREGRESELIDLRLGVCSEVAAIVRCIKVALLCVQDSATDRPTMADVLAMLAAIDGAASLPDPKLPRQLLSSGVTTGLLEIRTQLYSTMFSVNDVSITTMQGR</sequence>
<dbReference type="PROSITE" id="PS00108">
    <property type="entry name" value="PROTEIN_KINASE_ST"/>
    <property type="match status" value="1"/>
</dbReference>
<dbReference type="GO" id="GO:0016020">
    <property type="term" value="C:membrane"/>
    <property type="evidence" value="ECO:0007669"/>
    <property type="project" value="UniProtKB-SubCell"/>
</dbReference>
<dbReference type="PANTHER" id="PTHR27002">
    <property type="entry name" value="RECEPTOR-LIKE SERINE/THREONINE-PROTEIN KINASE SD1-8"/>
    <property type="match status" value="1"/>
</dbReference>
<dbReference type="PROSITE" id="PS51473">
    <property type="entry name" value="GNK2"/>
    <property type="match status" value="1"/>
</dbReference>
<feature type="domain" description="Protein kinase" evidence="17">
    <location>
        <begin position="249"/>
        <end position="517"/>
    </location>
</feature>
<keyword evidence="12" id="KW-1015">Disulfide bond</keyword>
<dbReference type="FunFam" id="1.10.510.10:FF:000060">
    <property type="entry name" value="G-type lectin S-receptor-like serine/threonine-protein kinase"/>
    <property type="match status" value="1"/>
</dbReference>
<evidence type="ECO:0000256" key="11">
    <source>
        <dbReference type="ARBA" id="ARBA00023136"/>
    </source>
</evidence>
<keyword evidence="4 16" id="KW-0812">Transmembrane</keyword>
<evidence type="ECO:0000256" key="12">
    <source>
        <dbReference type="ARBA" id="ARBA00023157"/>
    </source>
</evidence>
<evidence type="ECO:0000256" key="3">
    <source>
        <dbReference type="ARBA" id="ARBA00022679"/>
    </source>
</evidence>
<protein>
    <submittedName>
        <fullName evidence="19">Uncharacterized protein</fullName>
    </submittedName>
</protein>
<dbReference type="FunFam" id="3.30.200.20:FF:000727">
    <property type="entry name" value="Cysteine-rich RLK (RECEPTOR-like protein kinase) 23"/>
    <property type="match status" value="1"/>
</dbReference>
<keyword evidence="11 16" id="KW-0472">Membrane</keyword>
<keyword evidence="8" id="KW-0418">Kinase</keyword>
<reference evidence="19" key="1">
    <citation type="submission" date="2024-10" db="EMBL/GenBank/DDBJ databases">
        <authorList>
            <person name="Ryan C."/>
        </authorList>
    </citation>
    <scope>NUCLEOTIDE SEQUENCE [LARGE SCALE GENOMIC DNA]</scope>
</reference>
<evidence type="ECO:0000256" key="10">
    <source>
        <dbReference type="ARBA" id="ARBA00022989"/>
    </source>
</evidence>
<dbReference type="Pfam" id="PF07714">
    <property type="entry name" value="PK_Tyr_Ser-Thr"/>
    <property type="match status" value="1"/>
</dbReference>
<evidence type="ECO:0000256" key="15">
    <source>
        <dbReference type="PROSITE-ProRule" id="PRU10141"/>
    </source>
</evidence>
<keyword evidence="2" id="KW-0723">Serine/threonine-protein kinase</keyword>
<dbReference type="SMART" id="SM00220">
    <property type="entry name" value="S_TKc"/>
    <property type="match status" value="1"/>
</dbReference>
<keyword evidence="3" id="KW-0808">Transferase</keyword>
<evidence type="ECO:0000256" key="6">
    <source>
        <dbReference type="ARBA" id="ARBA00022737"/>
    </source>
</evidence>
<dbReference type="GO" id="GO:0005524">
    <property type="term" value="F:ATP binding"/>
    <property type="evidence" value="ECO:0007669"/>
    <property type="project" value="UniProtKB-UniRule"/>
</dbReference>
<dbReference type="CDD" id="cd14066">
    <property type="entry name" value="STKc_IRAK"/>
    <property type="match status" value="1"/>
</dbReference>